<dbReference type="OrthoDB" id="9805716at2"/>
<feature type="transmembrane region" description="Helical" evidence="15">
    <location>
        <begin position="35"/>
        <end position="54"/>
    </location>
</feature>
<evidence type="ECO:0000256" key="5">
    <source>
        <dbReference type="ARBA" id="ARBA00022547"/>
    </source>
</evidence>
<feature type="coiled-coil region" evidence="17">
    <location>
        <begin position="72"/>
        <end position="106"/>
    </location>
</feature>
<evidence type="ECO:0000256" key="6">
    <source>
        <dbReference type="ARBA" id="ARBA00022692"/>
    </source>
</evidence>
<protein>
    <recommendedName>
        <fullName evidence="15">ATP synthase subunit b</fullName>
    </recommendedName>
    <alternativeName>
        <fullName evidence="15">ATP synthase F(0) sector subunit b</fullName>
    </alternativeName>
    <alternativeName>
        <fullName evidence="15">ATPase subunit I</fullName>
    </alternativeName>
    <alternativeName>
        <fullName evidence="15">F-type ATPase subunit b</fullName>
        <shortName evidence="15">F-ATPase subunit b</shortName>
    </alternativeName>
</protein>
<keyword evidence="5 15" id="KW-0138">CF(0)</keyword>
<evidence type="ECO:0000256" key="4">
    <source>
        <dbReference type="ARBA" id="ARBA00022475"/>
    </source>
</evidence>
<comment type="function">
    <text evidence="13">Component of the F(0) channel, it forms part of the peripheral stalk, linking F(1) to F(0). The b'-subunit is a diverged and duplicated form of b found in plants and photosynthetic bacteria.</text>
</comment>
<dbReference type="Pfam" id="PF00430">
    <property type="entry name" value="ATP-synt_B"/>
    <property type="match status" value="1"/>
</dbReference>
<dbReference type="PANTHER" id="PTHR33445:SF1">
    <property type="entry name" value="ATP SYNTHASE SUBUNIT B"/>
    <property type="match status" value="1"/>
</dbReference>
<dbReference type="GO" id="GO:0046933">
    <property type="term" value="F:proton-transporting ATP synthase activity, rotational mechanism"/>
    <property type="evidence" value="ECO:0007669"/>
    <property type="project" value="UniProtKB-UniRule"/>
</dbReference>
<comment type="subunit">
    <text evidence="14 15">F-type ATPases have 2 components, F(1) - the catalytic core - and F(0) - the membrane proton channel. F(1) has five subunits: alpha(3), beta(3), gamma(1), delta(1), epsilon(1). F(0) has three main subunits: a(1), b(2) and c(10-14). The alpha and beta chains form an alternating ring which encloses part of the gamma chain. F(1) is attached to F(0) by a central stalk formed by the gamma and epsilon chains, while a peripheral stalk is formed by the delta and b chains.</text>
</comment>
<evidence type="ECO:0000256" key="7">
    <source>
        <dbReference type="ARBA" id="ARBA00022781"/>
    </source>
</evidence>
<dbReference type="RefSeq" id="WP_054361936.1">
    <property type="nucleotide sequence ID" value="NZ_JAPCYQ010000001.1"/>
</dbReference>
<gene>
    <name evidence="15" type="primary">atpF</name>
    <name evidence="18" type="ORF">ABB55_09270</name>
</gene>
<keyword evidence="11 15" id="KW-0066">ATP synthesis</keyword>
<keyword evidence="6 15" id="KW-0812">Transmembrane</keyword>
<evidence type="ECO:0000256" key="8">
    <source>
        <dbReference type="ARBA" id="ARBA00022989"/>
    </source>
</evidence>
<keyword evidence="9 15" id="KW-0406">Ion transport</keyword>
<dbReference type="EMBL" id="LJYW01000001">
    <property type="protein sequence ID" value="KPL55769.1"/>
    <property type="molecule type" value="Genomic_DNA"/>
</dbReference>
<sequence>MAQTPTTHAEVGHGGGEAHAGGFPPFDSSTFASQLLWLAITFVALLWVVSKVILPRIGGILEARSDRIARDLAEAQRLKAETDAALAAYEQSLAAARARAQAIATETRAALNADMDAKRAAAEASLGARLAEAENRIGEIKARALGEVGSIAIETAEALVSALTSVSASRDEVAGAVGTAMAK</sequence>
<evidence type="ECO:0000256" key="16">
    <source>
        <dbReference type="RuleBase" id="RU003848"/>
    </source>
</evidence>
<dbReference type="GO" id="GO:0005886">
    <property type="term" value="C:plasma membrane"/>
    <property type="evidence" value="ECO:0007669"/>
    <property type="project" value="UniProtKB-SubCell"/>
</dbReference>
<evidence type="ECO:0000256" key="1">
    <source>
        <dbReference type="ARBA" id="ARBA00004377"/>
    </source>
</evidence>
<dbReference type="CDD" id="cd06503">
    <property type="entry name" value="ATP-synt_Fo_b"/>
    <property type="match status" value="1"/>
</dbReference>
<reference evidence="18 19" key="2">
    <citation type="submission" date="2015-10" db="EMBL/GenBank/DDBJ databases">
        <title>Draft Genome Sequence of Prosthecomicrobium hirschii ATCC 27832.</title>
        <authorList>
            <person name="Daniel J."/>
            <person name="Givan S.A."/>
            <person name="Brun Y.V."/>
            <person name="Brown P.J."/>
        </authorList>
    </citation>
    <scope>NUCLEOTIDE SEQUENCE [LARGE SCALE GENOMIC DNA]</scope>
    <source>
        <strain evidence="18 19">16</strain>
    </source>
</reference>
<comment type="caution">
    <text evidence="18">The sequence shown here is derived from an EMBL/GenBank/DDBJ whole genome shotgun (WGS) entry which is preliminary data.</text>
</comment>
<dbReference type="Proteomes" id="UP000048984">
    <property type="component" value="Unassembled WGS sequence"/>
</dbReference>
<accession>A0A0N8GG04</accession>
<evidence type="ECO:0000313" key="18">
    <source>
        <dbReference type="EMBL" id="KPL55769.1"/>
    </source>
</evidence>
<dbReference type="InterPro" id="IPR050059">
    <property type="entry name" value="ATP_synthase_B_chain"/>
</dbReference>
<evidence type="ECO:0000256" key="9">
    <source>
        <dbReference type="ARBA" id="ARBA00023065"/>
    </source>
</evidence>
<dbReference type="GO" id="GO:0046961">
    <property type="term" value="F:proton-transporting ATPase activity, rotational mechanism"/>
    <property type="evidence" value="ECO:0007669"/>
    <property type="project" value="TreeGrafter"/>
</dbReference>
<keyword evidence="17" id="KW-0175">Coiled coil</keyword>
<evidence type="ECO:0000256" key="13">
    <source>
        <dbReference type="ARBA" id="ARBA00025614"/>
    </source>
</evidence>
<keyword evidence="3 15" id="KW-0813">Transport</keyword>
<keyword evidence="7 15" id="KW-0375">Hydrogen ion transport</keyword>
<dbReference type="STRING" id="665126.ABB55_09270"/>
<dbReference type="InterPro" id="IPR002146">
    <property type="entry name" value="ATP_synth_b/b'su_bac/chlpt"/>
</dbReference>
<comment type="subcellular location">
    <subcellularLocation>
        <location evidence="1">Cell inner membrane</location>
        <topology evidence="1">Single-pass membrane protein</topology>
    </subcellularLocation>
    <subcellularLocation>
        <location evidence="15">Cell membrane</location>
        <topology evidence="15">Single-pass membrane protein</topology>
    </subcellularLocation>
</comment>
<evidence type="ECO:0000256" key="3">
    <source>
        <dbReference type="ARBA" id="ARBA00022448"/>
    </source>
</evidence>
<dbReference type="AlphaFoldDB" id="A0A0N8GG04"/>
<dbReference type="HAMAP" id="MF_01398">
    <property type="entry name" value="ATP_synth_b_bprime"/>
    <property type="match status" value="1"/>
</dbReference>
<evidence type="ECO:0000256" key="11">
    <source>
        <dbReference type="ARBA" id="ARBA00023310"/>
    </source>
</evidence>
<keyword evidence="4 15" id="KW-1003">Cell membrane</keyword>
<name>A0A0N8GG04_9HYPH</name>
<dbReference type="GO" id="GO:0045259">
    <property type="term" value="C:proton-transporting ATP synthase complex"/>
    <property type="evidence" value="ECO:0007669"/>
    <property type="project" value="UniProtKB-KW"/>
</dbReference>
<evidence type="ECO:0000256" key="10">
    <source>
        <dbReference type="ARBA" id="ARBA00023136"/>
    </source>
</evidence>
<reference evidence="18 19" key="1">
    <citation type="submission" date="2015-09" db="EMBL/GenBank/DDBJ databases">
        <authorList>
            <consortium name="Swine Surveillance"/>
        </authorList>
    </citation>
    <scope>NUCLEOTIDE SEQUENCE [LARGE SCALE GENOMIC DNA]</scope>
    <source>
        <strain evidence="18 19">16</strain>
    </source>
</reference>
<proteinExistence type="inferred from homology"/>
<evidence type="ECO:0000313" key="19">
    <source>
        <dbReference type="Proteomes" id="UP000048984"/>
    </source>
</evidence>
<evidence type="ECO:0000256" key="15">
    <source>
        <dbReference type="HAMAP-Rule" id="MF_01398"/>
    </source>
</evidence>
<organism evidence="18 19">
    <name type="scientific">Prosthecodimorpha hirschii</name>
    <dbReference type="NCBI Taxonomy" id="665126"/>
    <lineage>
        <taxon>Bacteria</taxon>
        <taxon>Pseudomonadati</taxon>
        <taxon>Pseudomonadota</taxon>
        <taxon>Alphaproteobacteria</taxon>
        <taxon>Hyphomicrobiales</taxon>
        <taxon>Ancalomicrobiaceae</taxon>
        <taxon>Prosthecodimorpha</taxon>
    </lineage>
</organism>
<evidence type="ECO:0000256" key="14">
    <source>
        <dbReference type="ARBA" id="ARBA00025830"/>
    </source>
</evidence>
<evidence type="ECO:0000256" key="17">
    <source>
        <dbReference type="SAM" id="Coils"/>
    </source>
</evidence>
<keyword evidence="10 15" id="KW-0472">Membrane</keyword>
<evidence type="ECO:0000256" key="12">
    <source>
        <dbReference type="ARBA" id="ARBA00025198"/>
    </source>
</evidence>
<comment type="similarity">
    <text evidence="2 15 16">Belongs to the ATPase B chain family.</text>
</comment>
<dbReference type="NCBIfam" id="NF006612">
    <property type="entry name" value="PRK09174.1"/>
    <property type="match status" value="1"/>
</dbReference>
<keyword evidence="8 15" id="KW-1133">Transmembrane helix</keyword>
<dbReference type="PANTHER" id="PTHR33445">
    <property type="entry name" value="ATP SYNTHASE SUBUNIT B', CHLOROPLASTIC"/>
    <property type="match status" value="1"/>
</dbReference>
<evidence type="ECO:0000256" key="2">
    <source>
        <dbReference type="ARBA" id="ARBA00005513"/>
    </source>
</evidence>
<comment type="function">
    <text evidence="12 15">F(1)F(0) ATP synthase produces ATP from ADP in the presence of a proton or sodium gradient. F-type ATPases consist of two structural domains, F(1) containing the extramembraneous catalytic core and F(0) containing the membrane proton channel, linked together by a central stalk and a peripheral stalk. During catalysis, ATP synthesis in the catalytic domain of F(1) is coupled via a rotary mechanism of the central stalk subunits to proton translocation.</text>
</comment>
<keyword evidence="19" id="KW-1185">Reference proteome</keyword>